<dbReference type="AlphaFoldDB" id="A0A0C2CY71"/>
<evidence type="ECO:0000313" key="1">
    <source>
        <dbReference type="EMBL" id="KIG15941.1"/>
    </source>
</evidence>
<name>A0A0C2CY71_9BACT</name>
<dbReference type="EMBL" id="JMCC02000045">
    <property type="protein sequence ID" value="KIG15941.1"/>
    <property type="molecule type" value="Genomic_DNA"/>
</dbReference>
<comment type="caution">
    <text evidence="1">The sequence shown here is derived from an EMBL/GenBank/DDBJ whole genome shotgun (WGS) entry which is preliminary data.</text>
</comment>
<evidence type="ECO:0008006" key="3">
    <source>
        <dbReference type="Google" id="ProtNLM"/>
    </source>
</evidence>
<dbReference type="Proteomes" id="UP000031599">
    <property type="component" value="Unassembled WGS sequence"/>
</dbReference>
<dbReference type="RefSeq" id="WP_052550702.1">
    <property type="nucleotide sequence ID" value="NZ_JMCC02000045.1"/>
</dbReference>
<evidence type="ECO:0000313" key="2">
    <source>
        <dbReference type="Proteomes" id="UP000031599"/>
    </source>
</evidence>
<reference evidence="1 2" key="1">
    <citation type="submission" date="2014-12" db="EMBL/GenBank/DDBJ databases">
        <title>Genome assembly of Enhygromyxa salina DSM 15201.</title>
        <authorList>
            <person name="Sharma G."/>
            <person name="Subramanian S."/>
        </authorList>
    </citation>
    <scope>NUCLEOTIDE SEQUENCE [LARGE SCALE GENOMIC DNA]</scope>
    <source>
        <strain evidence="1 2">DSM 15201</strain>
    </source>
</reference>
<organism evidence="1 2">
    <name type="scientific">Enhygromyxa salina</name>
    <dbReference type="NCBI Taxonomy" id="215803"/>
    <lineage>
        <taxon>Bacteria</taxon>
        <taxon>Pseudomonadati</taxon>
        <taxon>Myxococcota</taxon>
        <taxon>Polyangia</taxon>
        <taxon>Nannocystales</taxon>
        <taxon>Nannocystaceae</taxon>
        <taxon>Enhygromyxa</taxon>
    </lineage>
</organism>
<protein>
    <recommendedName>
        <fullName evidence="3">SbsA Ig-like domain-containing protein</fullName>
    </recommendedName>
</protein>
<sequence>MVVTLAAGLVAVLGCGDLDDSQRFEPAVGVLEIVETIPPAGSVDADPLTQIDLCMSAEVDPRVFDSFDATLHSAELTFDVEHEVQLFSWRAPGSRSALSGGRWCPGSVLSLTPSGVLQPGLTYRIQLRPALLGWAGEALDTDADGWSANADGDPRWFLEFRVAGSPADDAPDQIPELEPGPTLTQLFEPGEVFDPQRAACGCHQGGGDDVASARLDLSDPQTAWEQLVLRTGTESTGAVMVSPRRPSESYLVHKLLRTDAGEPLHAVRGGPMPPAGPLPHADLVRVAHWIASGAAL</sequence>
<gene>
    <name evidence="1" type="ORF">DB30_05132</name>
</gene>
<accession>A0A0C2CY71</accession>
<proteinExistence type="predicted"/>